<proteinExistence type="predicted"/>
<comment type="caution">
    <text evidence="1">The sequence shown here is derived from an EMBL/GenBank/DDBJ whole genome shotgun (WGS) entry which is preliminary data.</text>
</comment>
<sequence>MKYTPQFLSKIEDIFAESDYILRYEKGNFKTGWCVLKETKIVVVNKFLPLEGRINSVVEILKSVNLSTEKMTEKSKKLFSELKGEQAKDKETIPTTS</sequence>
<gene>
    <name evidence="1" type="ORF">QNI16_09680</name>
</gene>
<protein>
    <submittedName>
        <fullName evidence="1">Uncharacterized protein</fullName>
    </submittedName>
</protein>
<dbReference type="Proteomes" id="UP001241110">
    <property type="component" value="Unassembled WGS sequence"/>
</dbReference>
<evidence type="ECO:0000313" key="2">
    <source>
        <dbReference type="Proteomes" id="UP001241110"/>
    </source>
</evidence>
<reference evidence="1" key="1">
    <citation type="submission" date="2023-05" db="EMBL/GenBank/DDBJ databases">
        <authorList>
            <person name="Zhang X."/>
        </authorList>
    </citation>
    <scope>NUCLEOTIDE SEQUENCE</scope>
    <source>
        <strain evidence="1">YF14B1</strain>
    </source>
</reference>
<organism evidence="1 2">
    <name type="scientific">Xanthocytophaga flava</name>
    <dbReference type="NCBI Taxonomy" id="3048013"/>
    <lineage>
        <taxon>Bacteria</taxon>
        <taxon>Pseudomonadati</taxon>
        <taxon>Bacteroidota</taxon>
        <taxon>Cytophagia</taxon>
        <taxon>Cytophagales</taxon>
        <taxon>Rhodocytophagaceae</taxon>
        <taxon>Xanthocytophaga</taxon>
    </lineage>
</organism>
<dbReference type="RefSeq" id="WP_313977679.1">
    <property type="nucleotide sequence ID" value="NZ_JASJOS010000004.1"/>
</dbReference>
<dbReference type="EMBL" id="JASJOS010000004">
    <property type="protein sequence ID" value="MDJ1480752.1"/>
    <property type="molecule type" value="Genomic_DNA"/>
</dbReference>
<name>A0AAE3U6N1_9BACT</name>
<accession>A0AAE3U6N1</accession>
<evidence type="ECO:0000313" key="1">
    <source>
        <dbReference type="EMBL" id="MDJ1480752.1"/>
    </source>
</evidence>
<dbReference type="AlphaFoldDB" id="A0AAE3U6N1"/>